<dbReference type="InterPro" id="IPR015943">
    <property type="entry name" value="WD40/YVTN_repeat-like_dom_sf"/>
</dbReference>
<evidence type="ECO:0000256" key="3">
    <source>
        <dbReference type="SAM" id="MobiDB-lite"/>
    </source>
</evidence>
<dbReference type="SUPFAM" id="SSF50978">
    <property type="entry name" value="WD40 repeat-like"/>
    <property type="match status" value="1"/>
</dbReference>
<dbReference type="PANTHER" id="PTHR15574:SF40">
    <property type="entry name" value="WD AND TETRATRICOPEPTIDE REPEATS PROTEIN 1"/>
    <property type="match status" value="1"/>
</dbReference>
<evidence type="ECO:0000256" key="1">
    <source>
        <dbReference type="ARBA" id="ARBA00022574"/>
    </source>
</evidence>
<keyword evidence="2" id="KW-0677">Repeat</keyword>
<dbReference type="InterPro" id="IPR036322">
    <property type="entry name" value="WD40_repeat_dom_sf"/>
</dbReference>
<gene>
    <name evidence="4" type="ORF">HYPSUDRAFT_141104</name>
</gene>
<evidence type="ECO:0000313" key="4">
    <source>
        <dbReference type="EMBL" id="KJA21206.1"/>
    </source>
</evidence>
<dbReference type="GO" id="GO:0080008">
    <property type="term" value="C:Cul4-RING E3 ubiquitin ligase complex"/>
    <property type="evidence" value="ECO:0007669"/>
    <property type="project" value="TreeGrafter"/>
</dbReference>
<dbReference type="GO" id="GO:0005737">
    <property type="term" value="C:cytoplasm"/>
    <property type="evidence" value="ECO:0007669"/>
    <property type="project" value="TreeGrafter"/>
</dbReference>
<sequence length="535" mass="59159">MTWLFLSRKLQAHKSCVNALTFSSGAGRYLASGGDGAYRHRDPGTLESLTGQPPWRPALDLRILLWDFHQDDVKAPSHTLRGPKGNIFCLNFSATNRFILSGGTCETVFKYDIGALGTAMAPIKLTASPDSTYKDHSDNIRALTSHPTQDDIFMSASEDGSIVRYDGREPTQRRARSQNVIQTENEVTGLQYHPLIENIFVSSDGAGRVCLRDTRMAFGPLTKRSNEGIYNTKLTRRPILRACNPESNSIVFDKEGTKLAVTFLHYQPTIYALSDPNPLAVLSGANLPDGTPKPPEERTYSNSCTMKHGSFGGPGLDIDDMYAAGSDDFRGYVWKIPSISQLTTARKELSGEDWFNMVDSEQTTVAFSEGRKERKYIPVEISTPFCRLTGHNSIVNTTIFHPHFLQVVTAGIEKDIILHSPTPTSPCAQDLQPSPTNVRRLRAEVEEEDRINYLSALLSPEPTTVGDLASERQTISLFDHIIREEGTRDVFSQRPWRSPTSSDSEADVGSVEGGSEMDDDSDSPADILLPGYTFL</sequence>
<dbReference type="GO" id="GO:0045717">
    <property type="term" value="P:negative regulation of fatty acid biosynthetic process"/>
    <property type="evidence" value="ECO:0007669"/>
    <property type="project" value="TreeGrafter"/>
</dbReference>
<dbReference type="STRING" id="945553.A0A0D2NXM0"/>
<keyword evidence="5" id="KW-1185">Reference proteome</keyword>
<feature type="region of interest" description="Disordered" evidence="3">
    <location>
        <begin position="490"/>
        <end position="535"/>
    </location>
</feature>
<evidence type="ECO:0000313" key="5">
    <source>
        <dbReference type="Proteomes" id="UP000054270"/>
    </source>
</evidence>
<dbReference type="InterPro" id="IPR001680">
    <property type="entry name" value="WD40_rpt"/>
</dbReference>
<dbReference type="Pfam" id="PF00400">
    <property type="entry name" value="WD40"/>
    <property type="match status" value="3"/>
</dbReference>
<dbReference type="Proteomes" id="UP000054270">
    <property type="component" value="Unassembled WGS sequence"/>
</dbReference>
<evidence type="ECO:0000256" key="2">
    <source>
        <dbReference type="ARBA" id="ARBA00022737"/>
    </source>
</evidence>
<name>A0A0D2NXM0_HYPSF</name>
<protein>
    <recommendedName>
        <fullName evidence="6">DUF2415 domain-containing protein</fullName>
    </recommendedName>
</protein>
<evidence type="ECO:0008006" key="6">
    <source>
        <dbReference type="Google" id="ProtNLM"/>
    </source>
</evidence>
<dbReference type="Gene3D" id="2.130.10.10">
    <property type="entry name" value="YVTN repeat-like/Quinoprotein amine dehydrogenase"/>
    <property type="match status" value="2"/>
</dbReference>
<keyword evidence="1" id="KW-0853">WD repeat</keyword>
<dbReference type="InterPro" id="IPR045151">
    <property type="entry name" value="DCAF8"/>
</dbReference>
<reference evidence="5" key="1">
    <citation type="submission" date="2014-04" db="EMBL/GenBank/DDBJ databases">
        <title>Evolutionary Origins and Diversification of the Mycorrhizal Mutualists.</title>
        <authorList>
            <consortium name="DOE Joint Genome Institute"/>
            <consortium name="Mycorrhizal Genomics Consortium"/>
            <person name="Kohler A."/>
            <person name="Kuo A."/>
            <person name="Nagy L.G."/>
            <person name="Floudas D."/>
            <person name="Copeland A."/>
            <person name="Barry K.W."/>
            <person name="Cichocki N."/>
            <person name="Veneault-Fourrey C."/>
            <person name="LaButti K."/>
            <person name="Lindquist E.A."/>
            <person name="Lipzen A."/>
            <person name="Lundell T."/>
            <person name="Morin E."/>
            <person name="Murat C."/>
            <person name="Riley R."/>
            <person name="Ohm R."/>
            <person name="Sun H."/>
            <person name="Tunlid A."/>
            <person name="Henrissat B."/>
            <person name="Grigoriev I.V."/>
            <person name="Hibbett D.S."/>
            <person name="Martin F."/>
        </authorList>
    </citation>
    <scope>NUCLEOTIDE SEQUENCE [LARGE SCALE GENOMIC DNA]</scope>
    <source>
        <strain evidence="5">FD-334 SS-4</strain>
    </source>
</reference>
<dbReference type="OMA" id="SNIFCLC"/>
<dbReference type="PANTHER" id="PTHR15574">
    <property type="entry name" value="WD REPEAT DOMAIN-CONTAINING FAMILY"/>
    <property type="match status" value="1"/>
</dbReference>
<organism evidence="4 5">
    <name type="scientific">Hypholoma sublateritium (strain FD-334 SS-4)</name>
    <dbReference type="NCBI Taxonomy" id="945553"/>
    <lineage>
        <taxon>Eukaryota</taxon>
        <taxon>Fungi</taxon>
        <taxon>Dikarya</taxon>
        <taxon>Basidiomycota</taxon>
        <taxon>Agaricomycotina</taxon>
        <taxon>Agaricomycetes</taxon>
        <taxon>Agaricomycetidae</taxon>
        <taxon>Agaricales</taxon>
        <taxon>Agaricineae</taxon>
        <taxon>Strophariaceae</taxon>
        <taxon>Hypholoma</taxon>
    </lineage>
</organism>
<dbReference type="EMBL" id="KN817560">
    <property type="protein sequence ID" value="KJA21206.1"/>
    <property type="molecule type" value="Genomic_DNA"/>
</dbReference>
<accession>A0A0D2NXM0</accession>
<dbReference type="OrthoDB" id="4869960at2759"/>
<proteinExistence type="predicted"/>
<dbReference type="SMART" id="SM00320">
    <property type="entry name" value="WD40"/>
    <property type="match status" value="5"/>
</dbReference>
<dbReference type="AlphaFoldDB" id="A0A0D2NXM0"/>